<dbReference type="RefSeq" id="WP_085686386.1">
    <property type="nucleotide sequence ID" value="NZ_CP065534.1"/>
</dbReference>
<dbReference type="Proteomes" id="UP000274511">
    <property type="component" value="Unassembled WGS sequence"/>
</dbReference>
<gene>
    <name evidence="1" type="ORF">EC392_09235</name>
</gene>
<protein>
    <submittedName>
        <fullName evidence="1">Uncharacterized protein</fullName>
    </submittedName>
</protein>
<organism evidence="1 2">
    <name type="scientific">Lonsdalea populi</name>
    <dbReference type="NCBI Taxonomy" id="1172565"/>
    <lineage>
        <taxon>Bacteria</taxon>
        <taxon>Pseudomonadati</taxon>
        <taxon>Pseudomonadota</taxon>
        <taxon>Gammaproteobacteria</taxon>
        <taxon>Enterobacterales</taxon>
        <taxon>Pectobacteriaceae</taxon>
        <taxon>Lonsdalea</taxon>
    </lineage>
</organism>
<reference evidence="1 2" key="1">
    <citation type="submission" date="2018-10" db="EMBL/GenBank/DDBJ databases">
        <title>New species genome.</title>
        <authorList>
            <person name="Li Y."/>
        </authorList>
    </citation>
    <scope>NUCLEOTIDE SEQUENCE [LARGE SCALE GENOMIC DNA]</scope>
    <source>
        <strain evidence="1 2">L6_4B</strain>
    </source>
</reference>
<evidence type="ECO:0000313" key="2">
    <source>
        <dbReference type="Proteomes" id="UP000274511"/>
    </source>
</evidence>
<dbReference type="EMBL" id="RJUJ01000007">
    <property type="protein sequence ID" value="ROH80709.1"/>
    <property type="molecule type" value="Genomic_DNA"/>
</dbReference>
<evidence type="ECO:0000313" key="1">
    <source>
        <dbReference type="EMBL" id="ROH80709.1"/>
    </source>
</evidence>
<dbReference type="GeneID" id="61122178"/>
<accession>A0A3N0U9S8</accession>
<sequence length="97" mass="10915">MKLDNIISIKTIAVLALFFMDVSVAKSPVFSDEQVKKSIIQDSISNYPRNCPCPYNLARNGSRCGGRSAWRRAGGYAPICYENEVSKQMVEAWRSQH</sequence>
<proteinExistence type="predicted"/>
<dbReference type="AlphaFoldDB" id="A0A3N0U9S8"/>
<comment type="caution">
    <text evidence="1">The sequence shown here is derived from an EMBL/GenBank/DDBJ whole genome shotgun (WGS) entry which is preliminary data.</text>
</comment>
<name>A0A3N0U9S8_9GAMM</name>
<dbReference type="OrthoDB" id="5525214at2"/>